<dbReference type="Pfam" id="PF10282">
    <property type="entry name" value="Lactonase"/>
    <property type="match status" value="1"/>
</dbReference>
<dbReference type="OrthoDB" id="9790815at2"/>
<dbReference type="RefSeq" id="WP_077566982.1">
    <property type="nucleotide sequence ID" value="NZ_CP016809.1"/>
</dbReference>
<dbReference type="EMBL" id="CP016809">
    <property type="protein sequence ID" value="ANY75642.1"/>
    <property type="molecule type" value="Genomic_DNA"/>
</dbReference>
<name>A0A1B2E6W5_9BACL</name>
<dbReference type="InterPro" id="IPR050282">
    <property type="entry name" value="Cycloisomerase_2"/>
</dbReference>
<comment type="similarity">
    <text evidence="1">Belongs to the cycloisomerase 2 family.</text>
</comment>
<organism evidence="2">
    <name type="scientific">Paenibacillus ihbetae</name>
    <dbReference type="NCBI Taxonomy" id="1870820"/>
    <lineage>
        <taxon>Bacteria</taxon>
        <taxon>Bacillati</taxon>
        <taxon>Bacillota</taxon>
        <taxon>Bacilli</taxon>
        <taxon>Bacillales</taxon>
        <taxon>Paenibacillaceae</taxon>
        <taxon>Paenibacillus</taxon>
    </lineage>
</organism>
<dbReference type="AlphaFoldDB" id="A0A1B2E6W5"/>
<proteinExistence type="inferred from homology"/>
<evidence type="ECO:0000313" key="4">
    <source>
        <dbReference type="Proteomes" id="UP000189059"/>
    </source>
</evidence>
<evidence type="ECO:0000313" key="2">
    <source>
        <dbReference type="EMBL" id="ANY75642.1"/>
    </source>
</evidence>
<dbReference type="InterPro" id="IPR011048">
    <property type="entry name" value="Haem_d1_sf"/>
</dbReference>
<dbReference type="GO" id="GO:0005829">
    <property type="term" value="C:cytosol"/>
    <property type="evidence" value="ECO:0007669"/>
    <property type="project" value="TreeGrafter"/>
</dbReference>
<dbReference type="EMBL" id="MRVI01000001">
    <property type="protein sequence ID" value="OOC62184.1"/>
    <property type="molecule type" value="Genomic_DNA"/>
</dbReference>
<dbReference type="PANTHER" id="PTHR30344:SF1">
    <property type="entry name" value="6-PHOSPHOGLUCONOLACTONASE"/>
    <property type="match status" value="1"/>
</dbReference>
<dbReference type="KEGG" id="pib:BBD41_25405"/>
<dbReference type="InterPro" id="IPR019405">
    <property type="entry name" value="Lactonase_7-beta_prop"/>
</dbReference>
<dbReference type="GO" id="GO:0017057">
    <property type="term" value="F:6-phosphogluconolactonase activity"/>
    <property type="evidence" value="ECO:0007669"/>
    <property type="project" value="TreeGrafter"/>
</dbReference>
<dbReference type="InterPro" id="IPR015943">
    <property type="entry name" value="WD40/YVTN_repeat-like_dom_sf"/>
</dbReference>
<protein>
    <submittedName>
        <fullName evidence="2">3-carboxymuconate cyclase</fullName>
    </submittedName>
</protein>
<dbReference type="PANTHER" id="PTHR30344">
    <property type="entry name" value="6-PHOSPHOGLUCONOLACTONASE-RELATED"/>
    <property type="match status" value="1"/>
</dbReference>
<evidence type="ECO:0000313" key="3">
    <source>
        <dbReference type="EMBL" id="OOC62184.1"/>
    </source>
</evidence>
<reference evidence="3 4" key="2">
    <citation type="submission" date="2016-12" db="EMBL/GenBank/DDBJ databases">
        <title>Genome sequencing and description of Paenibacillus sp. nov. from high altitude lake in the Indian Trans- Himalayas.</title>
        <authorList>
            <person name="Kiran S."/>
            <person name="Swarnkar M.K."/>
            <person name="Rana A."/>
            <person name="Tewari R."/>
            <person name="Gulati A."/>
        </authorList>
    </citation>
    <scope>NUCLEOTIDE SEQUENCE [LARGE SCALE GENOMIC DNA]</scope>
    <source>
        <strain evidence="3 4">IHBB 9951</strain>
    </source>
</reference>
<dbReference type="Gene3D" id="2.130.10.10">
    <property type="entry name" value="YVTN repeat-like/Quinoprotein amine dehydrogenase"/>
    <property type="match status" value="1"/>
</dbReference>
<gene>
    <name evidence="3" type="ORF">BBD40_10135</name>
    <name evidence="2" type="ORF">BBD41_25405</name>
</gene>
<accession>A0A1B2E6W5</accession>
<keyword evidence="4" id="KW-1185">Reference proteome</keyword>
<dbReference type="Proteomes" id="UP000189059">
    <property type="component" value="Unassembled WGS sequence"/>
</dbReference>
<evidence type="ECO:0000256" key="1">
    <source>
        <dbReference type="ARBA" id="ARBA00005564"/>
    </source>
</evidence>
<sequence>MQQQSQHTLLFTGAYAEADQTGICVYAVDEASGELQLLDEVSGIKNPTFLNVDPAAKRLYAIGEISDQGNKAAEIVTFGIQPDTGKLKELSRVRSVSSSTCHIQRDEGSTFLIVSSFHGGLIGLHRINEDGTAGELLDEKKHAELVHVREDQQPRAHSAFYSPDGRYIFVQDLGLDKIMTYTLDSEQGQLRFVRETQLEDGAGPRHLAFHPGGAYAYVINELNSSVTTLRYSSEDGSLTPLGTVSTLPADFEGESSCAEIAVSGDGRTVYGSNRGHDSIVVFTVHQDSGLLNPVQYISTEGGHPRHFSLLPGGKQLLAANRDGNNLVLFTVNPEDGKLAFTGYTVSQSKPVCVKPAVFNG</sequence>
<dbReference type="SUPFAM" id="SSF51004">
    <property type="entry name" value="C-terminal (heme d1) domain of cytochrome cd1-nitrite reductase"/>
    <property type="match status" value="1"/>
</dbReference>
<reference evidence="2" key="1">
    <citation type="submission" date="2016-08" db="EMBL/GenBank/DDBJ databases">
        <title>Complete Genome Seqeunce of Paenibacillus sp. nov. IHBB 9852 from high altitute lake of Indian trans-Himalayas.</title>
        <authorList>
            <person name="Kiran S."/>
            <person name="Swarnkar M.K."/>
            <person name="Rana A."/>
            <person name="Tewari R."/>
            <person name="Gulati A."/>
        </authorList>
    </citation>
    <scope>NUCLEOTIDE SEQUENCE [LARGE SCALE GENOMIC DNA]</scope>
    <source>
        <strain evidence="2">IHBB 9852</strain>
    </source>
</reference>